<dbReference type="SUPFAM" id="SSF111038">
    <property type="entry name" value="YjbQ-like"/>
    <property type="match status" value="1"/>
</dbReference>
<proteinExistence type="inferred from homology"/>
<comment type="caution">
    <text evidence="2">The sequence shown here is derived from an EMBL/GenBank/DDBJ whole genome shotgun (WGS) entry which is preliminary data.</text>
</comment>
<dbReference type="NCBIfam" id="TIGR00149">
    <property type="entry name" value="TIGR00149_YjbQ"/>
    <property type="match status" value="1"/>
</dbReference>
<name>A0A397PKG2_9HYPH</name>
<evidence type="ECO:0000313" key="2">
    <source>
        <dbReference type="EMBL" id="RIA47785.1"/>
    </source>
</evidence>
<evidence type="ECO:0000313" key="3">
    <source>
        <dbReference type="Proteomes" id="UP000266273"/>
    </source>
</evidence>
<dbReference type="EMBL" id="QXDF01000002">
    <property type="protein sequence ID" value="RIA47785.1"/>
    <property type="molecule type" value="Genomic_DNA"/>
</dbReference>
<dbReference type="PANTHER" id="PTHR30615">
    <property type="entry name" value="UNCHARACTERIZED PROTEIN YJBQ-RELATED"/>
    <property type="match status" value="1"/>
</dbReference>
<sequence length="160" mass="17145">MASGFWTHNAGADDVSGQTLAQRHTRLEIATRGPGFTDITSDISHWLSQIGASQGLLTAFIAHTSASLIIQENADPSVKSDLLTALENLAPRDAPYRHATEGPDDMPAHIKAMLNSVSLSIPVVGGSLALGTWQGVYVLEHRDNPHRRRIDLQFIGTVGG</sequence>
<dbReference type="Gene3D" id="2.60.120.460">
    <property type="entry name" value="YjbQ-like"/>
    <property type="match status" value="1"/>
</dbReference>
<evidence type="ECO:0000256" key="1">
    <source>
        <dbReference type="ARBA" id="ARBA00005534"/>
    </source>
</evidence>
<dbReference type="PIRSF" id="PIRSF004681">
    <property type="entry name" value="UCP004681"/>
    <property type="match status" value="1"/>
</dbReference>
<gene>
    <name evidence="2" type="ORF">BXY53_2353</name>
</gene>
<dbReference type="PANTHER" id="PTHR30615:SF8">
    <property type="entry name" value="UPF0047 PROTEIN C4A8.02C"/>
    <property type="match status" value="1"/>
</dbReference>
<accession>A0A397PKG2</accession>
<dbReference type="RefSeq" id="WP_119062140.1">
    <property type="nucleotide sequence ID" value="NZ_QXDF01000002.1"/>
</dbReference>
<dbReference type="OrthoDB" id="9801725at2"/>
<dbReference type="Proteomes" id="UP000266273">
    <property type="component" value="Unassembled WGS sequence"/>
</dbReference>
<protein>
    <submittedName>
        <fullName evidence="2">Secondary thiamine-phosphate synthase enzyme</fullName>
    </submittedName>
</protein>
<dbReference type="InterPro" id="IPR001602">
    <property type="entry name" value="UPF0047_YjbQ-like"/>
</dbReference>
<comment type="similarity">
    <text evidence="1">Belongs to the UPF0047 family.</text>
</comment>
<dbReference type="AlphaFoldDB" id="A0A397PKG2"/>
<dbReference type="Pfam" id="PF01894">
    <property type="entry name" value="YjbQ"/>
    <property type="match status" value="1"/>
</dbReference>
<keyword evidence="3" id="KW-1185">Reference proteome</keyword>
<organism evidence="2 3">
    <name type="scientific">Dichotomicrobium thermohalophilum</name>
    <dbReference type="NCBI Taxonomy" id="933063"/>
    <lineage>
        <taxon>Bacteria</taxon>
        <taxon>Pseudomonadati</taxon>
        <taxon>Pseudomonadota</taxon>
        <taxon>Alphaproteobacteria</taxon>
        <taxon>Hyphomicrobiales</taxon>
        <taxon>Hyphomicrobiaceae</taxon>
        <taxon>Dichotomicrobium</taxon>
    </lineage>
</organism>
<reference evidence="2 3" key="1">
    <citation type="submission" date="2018-08" db="EMBL/GenBank/DDBJ databases">
        <title>Genomic Encyclopedia of Archaeal and Bacterial Type Strains, Phase II (KMG-II): from individual species to whole genera.</title>
        <authorList>
            <person name="Goeker M."/>
        </authorList>
    </citation>
    <scope>NUCLEOTIDE SEQUENCE [LARGE SCALE GENOMIC DNA]</scope>
    <source>
        <strain evidence="2 3">DSM 5002</strain>
    </source>
</reference>
<dbReference type="InterPro" id="IPR035917">
    <property type="entry name" value="YjbQ-like_sf"/>
</dbReference>
<dbReference type="PROSITE" id="PS01314">
    <property type="entry name" value="UPF0047"/>
    <property type="match status" value="1"/>
</dbReference>